<dbReference type="GO" id="GO:0042575">
    <property type="term" value="C:DNA polymerase complex"/>
    <property type="evidence" value="ECO:0007669"/>
    <property type="project" value="UniProtKB-ARBA"/>
</dbReference>
<keyword evidence="5" id="KW-0235">DNA replication</keyword>
<reference evidence="10" key="1">
    <citation type="journal article" date="2016" name="Sci. Rep.">
        <title>Molecular characterization of firefly nuptial gifts: a multi-omics approach sheds light on postcopulatory sexual selection.</title>
        <authorList>
            <person name="Al-Wathiqui N."/>
            <person name="Fallon T.R."/>
            <person name="South A."/>
            <person name="Weng J.K."/>
            <person name="Lewis S.M."/>
        </authorList>
    </citation>
    <scope>NUCLEOTIDE SEQUENCE</scope>
</reference>
<keyword evidence="7" id="KW-0238">DNA-binding</keyword>
<evidence type="ECO:0000256" key="3">
    <source>
        <dbReference type="ARBA" id="ARBA00022679"/>
    </source>
</evidence>
<dbReference type="GO" id="GO:0003677">
    <property type="term" value="F:DNA binding"/>
    <property type="evidence" value="ECO:0007669"/>
    <property type="project" value="UniProtKB-KW"/>
</dbReference>
<feature type="domain" description="DNA-directed DNA polymerase family B mitochondria/virus" evidence="9">
    <location>
        <begin position="466"/>
        <end position="653"/>
    </location>
</feature>
<organism evidence="10">
    <name type="scientific">Photinus pyralis</name>
    <name type="common">Common eastern firefly</name>
    <name type="synonym">Lampyris pyralis</name>
    <dbReference type="NCBI Taxonomy" id="7054"/>
    <lineage>
        <taxon>Eukaryota</taxon>
        <taxon>Metazoa</taxon>
        <taxon>Ecdysozoa</taxon>
        <taxon>Arthropoda</taxon>
        <taxon>Hexapoda</taxon>
        <taxon>Insecta</taxon>
        <taxon>Pterygota</taxon>
        <taxon>Neoptera</taxon>
        <taxon>Endopterygota</taxon>
        <taxon>Coleoptera</taxon>
        <taxon>Polyphaga</taxon>
        <taxon>Elateriformia</taxon>
        <taxon>Elateroidea</taxon>
        <taxon>Lampyridae</taxon>
        <taxon>Lampyrinae</taxon>
        <taxon>Photinus</taxon>
    </lineage>
</organism>
<evidence type="ECO:0000256" key="4">
    <source>
        <dbReference type="ARBA" id="ARBA00022695"/>
    </source>
</evidence>
<comment type="catalytic activity">
    <reaction evidence="8">
        <text>DNA(n) + a 2'-deoxyribonucleoside 5'-triphosphate = DNA(n+1) + diphosphate</text>
        <dbReference type="Rhea" id="RHEA:22508"/>
        <dbReference type="Rhea" id="RHEA-COMP:17339"/>
        <dbReference type="Rhea" id="RHEA-COMP:17340"/>
        <dbReference type="ChEBI" id="CHEBI:33019"/>
        <dbReference type="ChEBI" id="CHEBI:61560"/>
        <dbReference type="ChEBI" id="CHEBI:173112"/>
        <dbReference type="EC" id="2.7.7.7"/>
    </reaction>
</comment>
<dbReference type="InterPro" id="IPR012337">
    <property type="entry name" value="RNaseH-like_sf"/>
</dbReference>
<dbReference type="InterPro" id="IPR043502">
    <property type="entry name" value="DNA/RNA_pol_sf"/>
</dbReference>
<evidence type="ECO:0000313" key="10">
    <source>
        <dbReference type="EMBL" id="JAV82711.1"/>
    </source>
</evidence>
<evidence type="ECO:0000256" key="8">
    <source>
        <dbReference type="ARBA" id="ARBA00049244"/>
    </source>
</evidence>
<dbReference type="EMBL" id="GEZM01036408">
    <property type="protein sequence ID" value="JAV82711.1"/>
    <property type="molecule type" value="Transcribed_RNA"/>
</dbReference>
<keyword evidence="6" id="KW-0239">DNA-directed DNA polymerase</keyword>
<proteinExistence type="inferred from homology"/>
<dbReference type="PANTHER" id="PTHR33568:SF3">
    <property type="entry name" value="DNA-DIRECTED DNA POLYMERASE"/>
    <property type="match status" value="1"/>
</dbReference>
<dbReference type="GO" id="GO:0000166">
    <property type="term" value="F:nucleotide binding"/>
    <property type="evidence" value="ECO:0007669"/>
    <property type="project" value="InterPro"/>
</dbReference>
<dbReference type="Gene3D" id="3.30.420.10">
    <property type="entry name" value="Ribonuclease H-like superfamily/Ribonuclease H"/>
    <property type="match status" value="1"/>
</dbReference>
<dbReference type="PANTHER" id="PTHR33568">
    <property type="entry name" value="DNA POLYMERASE"/>
    <property type="match status" value="1"/>
</dbReference>
<dbReference type="Pfam" id="PF03175">
    <property type="entry name" value="DNA_pol_B_2"/>
    <property type="match status" value="2"/>
</dbReference>
<dbReference type="EC" id="2.7.7.7" evidence="2"/>
<accession>A0A1Y1MAS6</accession>
<dbReference type="InterPro" id="IPR023211">
    <property type="entry name" value="DNA_pol_palm_dom_sf"/>
</dbReference>
<dbReference type="AlphaFoldDB" id="A0A1Y1MAS6"/>
<dbReference type="SUPFAM" id="SSF56672">
    <property type="entry name" value="DNA/RNA polymerases"/>
    <property type="match status" value="1"/>
</dbReference>
<keyword evidence="3" id="KW-0808">Transferase</keyword>
<evidence type="ECO:0000256" key="7">
    <source>
        <dbReference type="ARBA" id="ARBA00023125"/>
    </source>
</evidence>
<evidence type="ECO:0000256" key="5">
    <source>
        <dbReference type="ARBA" id="ARBA00022705"/>
    </source>
</evidence>
<dbReference type="InterPro" id="IPR004868">
    <property type="entry name" value="DNA-dir_DNA_pol_B_mt/vir"/>
</dbReference>
<dbReference type="InterPro" id="IPR036397">
    <property type="entry name" value="RNaseH_sf"/>
</dbReference>
<keyword evidence="4" id="KW-0548">Nucleotidyltransferase</keyword>
<comment type="similarity">
    <text evidence="1">Belongs to the DNA polymerase type-B family.</text>
</comment>
<evidence type="ECO:0000259" key="9">
    <source>
        <dbReference type="Pfam" id="PF03175"/>
    </source>
</evidence>
<name>A0A1Y1MAS6_PHOPY</name>
<dbReference type="GO" id="GO:0006260">
    <property type="term" value="P:DNA replication"/>
    <property type="evidence" value="ECO:0007669"/>
    <property type="project" value="UniProtKB-KW"/>
</dbReference>
<protein>
    <recommendedName>
        <fullName evidence="2">DNA-directed DNA polymerase</fullName>
        <ecNumber evidence="2">2.7.7.7</ecNumber>
    </recommendedName>
</protein>
<dbReference type="GO" id="GO:0003887">
    <property type="term" value="F:DNA-directed DNA polymerase activity"/>
    <property type="evidence" value="ECO:0007669"/>
    <property type="project" value="UniProtKB-KW"/>
</dbReference>
<feature type="domain" description="DNA-directed DNA polymerase family B mitochondria/virus" evidence="9">
    <location>
        <begin position="794"/>
        <end position="1084"/>
    </location>
</feature>
<dbReference type="SUPFAM" id="SSF53098">
    <property type="entry name" value="Ribonuclease H-like"/>
    <property type="match status" value="1"/>
</dbReference>
<dbReference type="Gene3D" id="3.40.960.10">
    <property type="entry name" value="VSR Endonuclease"/>
    <property type="match status" value="1"/>
</dbReference>
<evidence type="ECO:0000256" key="2">
    <source>
        <dbReference type="ARBA" id="ARBA00012417"/>
    </source>
</evidence>
<sequence>MAKYEIVGEFQKNAKRFALRGRTIEFKIKDVPPNENTVLWIKTAIDQIISYICTDVSPSDMIGFNFCSKKFSRGGGYLRFQPAESVSFEDIWGLISSIYQSNSAGLSTETFCLEATIIRVPSGKGRIKAGNYNNFEEECSARKGIISIKNTDNLCLPRALVVAIAKVTGDSGYENIRRDRGHVQLNKAKQLMQEAEVYIEANGGGIPELNKFQSYFGNNFKIVVYNFGTKGREVIFEGNSDAKLTINLLYFENHYNVITSLTSAFVCRYYCEPCHIPYNNKGGHICASICISCKRSPACDRELIIKCADCRRNFVSNLCFSNHKLHSGKEDKSVCEKFFKCRTCYKIVLAGRTHSCNTIYCNICHQNRPNNHLCYMPLDSSSPKLTDFLFIFYDLECTQNKTVSDGKSLHEPNLCVFNQRCEVCIDYPIEKVVCRKCGVRQQVLNMSSIIETFFQHILEIRKKFKHVIVLAHNGQAYDHQFILNYILTKTQFKPELIMRGSKIISLSINNVKLLDSLNYFPMSLAKLPKAFGLTDDFRKGFFPHHFNTPENQNYVGPYPDMKYYNPDAMKTDERDKFISWYTENKDNIFDMQKEIVSYCISDVNILTLACLKFRELLIKSGNVCPYTEACTIASACNKLFRRNFLKTDTIGLIPRQGYRYRDNQSKVAIHWLIWEEKVRGIDIVHAAKQKEIVIGGLPVDGYCPQTNQVFEMMGCFYHGCVKCFKNDRDKPIHSNSYETMDLRYENTLSKINHLNQLGYEVIVKWECEFKQDTNPNINKYVSEHPLVHFAPLNARDSFYGGRTGNIKSYYKVKDGEKINYIDICSLYPYICKVGKFPIAHPQVLVGSDCANLDVTKVDGLIKCKVLPPQNLFHPVLPIKLNNKLMFPLCYSCAKNFTQEDCSHEIGDRAIVGTWVADEIVKSIEKGYRIMEVYEVWSYKTEQYDGKSGGLFTEMMNKFIKIKQEASGWPSNCKTDKEKRAYIARFYEKEGILLEFDKIELNPGLRSLAKLILNSFFGKFGQRENQPKTKIINQPVELYALLFDPTIDVVGILPINEDTLVVNYQHKEESYTLLSTVNVSIAAYVTAQARLKLYSYMERLGDRVLYFDTDSIIYISREGEYEPQTGEFIGDMTNELDCYGAGSYITEFASGGPKNYGFVVYSPTQDKYFQSCKVKGICINHETSKLVNFNTMKNLIINEEIPKKILYTTFERTAQHQVLTSQKEKIFRANLLKRRFSGYDSYPYGYKKIKQC</sequence>
<dbReference type="Gene3D" id="1.10.287.690">
    <property type="entry name" value="Helix hairpin bin"/>
    <property type="match status" value="1"/>
</dbReference>
<evidence type="ECO:0000256" key="1">
    <source>
        <dbReference type="ARBA" id="ARBA00005755"/>
    </source>
</evidence>
<evidence type="ECO:0000256" key="6">
    <source>
        <dbReference type="ARBA" id="ARBA00022932"/>
    </source>
</evidence>
<dbReference type="Gene3D" id="3.90.1600.10">
    <property type="entry name" value="Palm domain of DNA polymerase"/>
    <property type="match status" value="1"/>
</dbReference>